<evidence type="ECO:0000256" key="5">
    <source>
        <dbReference type="ARBA" id="ARBA00022741"/>
    </source>
</evidence>
<organism evidence="12 13">
    <name type="scientific">Sinobaca qinghaiensis</name>
    <dbReference type="NCBI Taxonomy" id="342944"/>
    <lineage>
        <taxon>Bacteria</taxon>
        <taxon>Bacillati</taxon>
        <taxon>Bacillota</taxon>
        <taxon>Bacilli</taxon>
        <taxon>Bacillales</taxon>
        <taxon>Sporolactobacillaceae</taxon>
        <taxon>Sinobaca</taxon>
    </lineage>
</organism>
<evidence type="ECO:0000313" key="12">
    <source>
        <dbReference type="EMBL" id="RKD73604.1"/>
    </source>
</evidence>
<evidence type="ECO:0000256" key="3">
    <source>
        <dbReference type="ARBA" id="ARBA00022553"/>
    </source>
</evidence>
<dbReference type="InterPro" id="IPR036890">
    <property type="entry name" value="HATPase_C_sf"/>
</dbReference>
<evidence type="ECO:0000259" key="9">
    <source>
        <dbReference type="PROSITE" id="PS50109"/>
    </source>
</evidence>
<dbReference type="SMART" id="SM00065">
    <property type="entry name" value="GAF"/>
    <property type="match status" value="1"/>
</dbReference>
<dbReference type="Gene3D" id="1.10.287.130">
    <property type="match status" value="1"/>
</dbReference>
<dbReference type="Gene3D" id="3.30.450.40">
    <property type="match status" value="1"/>
</dbReference>
<dbReference type="Pfam" id="PF13426">
    <property type="entry name" value="PAS_9"/>
    <property type="match status" value="1"/>
</dbReference>
<dbReference type="CDD" id="cd00130">
    <property type="entry name" value="PAS"/>
    <property type="match status" value="1"/>
</dbReference>
<dbReference type="InterPro" id="IPR035965">
    <property type="entry name" value="PAS-like_dom_sf"/>
</dbReference>
<dbReference type="PRINTS" id="PR00344">
    <property type="entry name" value="BCTRLSENSOR"/>
</dbReference>
<evidence type="ECO:0000256" key="1">
    <source>
        <dbReference type="ARBA" id="ARBA00000085"/>
    </source>
</evidence>
<name>A0A419V537_9BACL</name>
<dbReference type="OrthoDB" id="9784397at2"/>
<feature type="domain" description="PAS" evidence="10">
    <location>
        <begin position="204"/>
        <end position="261"/>
    </location>
</feature>
<dbReference type="InterPro" id="IPR036097">
    <property type="entry name" value="HisK_dim/P_sf"/>
</dbReference>
<dbReference type="EMBL" id="RAPK01000008">
    <property type="protein sequence ID" value="RKD73604.1"/>
    <property type="molecule type" value="Genomic_DNA"/>
</dbReference>
<gene>
    <name evidence="12" type="ORF">ATL39_1906</name>
</gene>
<evidence type="ECO:0000256" key="2">
    <source>
        <dbReference type="ARBA" id="ARBA00012438"/>
    </source>
</evidence>
<keyword evidence="5" id="KW-0547">Nucleotide-binding</keyword>
<dbReference type="InterPro" id="IPR003018">
    <property type="entry name" value="GAF"/>
</dbReference>
<keyword evidence="7" id="KW-0067">ATP-binding</keyword>
<protein>
    <recommendedName>
        <fullName evidence="2">histidine kinase</fullName>
        <ecNumber evidence="2">2.7.13.3</ecNumber>
    </recommendedName>
</protein>
<evidence type="ECO:0000256" key="7">
    <source>
        <dbReference type="ARBA" id="ARBA00022840"/>
    </source>
</evidence>
<dbReference type="GO" id="GO:0005524">
    <property type="term" value="F:ATP binding"/>
    <property type="evidence" value="ECO:0007669"/>
    <property type="project" value="UniProtKB-KW"/>
</dbReference>
<proteinExistence type="predicted"/>
<dbReference type="SUPFAM" id="SSF47384">
    <property type="entry name" value="Homodimeric domain of signal transducing histidine kinase"/>
    <property type="match status" value="1"/>
</dbReference>
<comment type="caution">
    <text evidence="12">The sequence shown here is derived from an EMBL/GenBank/DDBJ whole genome shotgun (WGS) entry which is preliminary data.</text>
</comment>
<dbReference type="InterPro" id="IPR000014">
    <property type="entry name" value="PAS"/>
</dbReference>
<dbReference type="Pfam" id="PF02518">
    <property type="entry name" value="HATPase_c"/>
    <property type="match status" value="1"/>
</dbReference>
<dbReference type="Proteomes" id="UP000285120">
    <property type="component" value="Unassembled WGS sequence"/>
</dbReference>
<dbReference type="Gene3D" id="3.30.565.10">
    <property type="entry name" value="Histidine kinase-like ATPase, C-terminal domain"/>
    <property type="match status" value="1"/>
</dbReference>
<evidence type="ECO:0000256" key="8">
    <source>
        <dbReference type="ARBA" id="ARBA00023012"/>
    </source>
</evidence>
<dbReference type="EC" id="2.7.13.3" evidence="2"/>
<accession>A0A419V537</accession>
<dbReference type="InterPro" id="IPR003594">
    <property type="entry name" value="HATPase_dom"/>
</dbReference>
<dbReference type="SMART" id="SM00387">
    <property type="entry name" value="HATPase_c"/>
    <property type="match status" value="1"/>
</dbReference>
<dbReference type="InterPro" id="IPR004358">
    <property type="entry name" value="Sig_transdc_His_kin-like_C"/>
</dbReference>
<dbReference type="SUPFAM" id="SSF55874">
    <property type="entry name" value="ATPase domain of HSP90 chaperone/DNA topoisomerase II/histidine kinase"/>
    <property type="match status" value="1"/>
</dbReference>
<evidence type="ECO:0000313" key="13">
    <source>
        <dbReference type="Proteomes" id="UP000285120"/>
    </source>
</evidence>
<dbReference type="PROSITE" id="PS50109">
    <property type="entry name" value="HIS_KIN"/>
    <property type="match status" value="1"/>
</dbReference>
<dbReference type="SUPFAM" id="SSF55781">
    <property type="entry name" value="GAF domain-like"/>
    <property type="match status" value="1"/>
</dbReference>
<dbReference type="CDD" id="cd00082">
    <property type="entry name" value="HisKA"/>
    <property type="match status" value="1"/>
</dbReference>
<evidence type="ECO:0000256" key="6">
    <source>
        <dbReference type="ARBA" id="ARBA00022777"/>
    </source>
</evidence>
<dbReference type="PANTHER" id="PTHR43065">
    <property type="entry name" value="SENSOR HISTIDINE KINASE"/>
    <property type="match status" value="1"/>
</dbReference>
<keyword evidence="4" id="KW-0808">Transferase</keyword>
<feature type="domain" description="Histidine kinase" evidence="9">
    <location>
        <begin position="336"/>
        <end position="548"/>
    </location>
</feature>
<sequence>MFTEKEILIEKLTGVKASKKSYYTDLKKTIGELEKKNQKLEILNEVAKGFQLTGTMERSLQHILETIYELYPIDRVSISLIEDEVMTLQSIYPVSSEDKEVGMHLPRGQSIYWKAINQSLIVIHEWEPGASYRFVEEQTLAANNLHHACVIPLRMKTAVIGVLTFATAERMPYEYSDITFFRQLSDHIAVMVENSRLYGEVSAGKKEWEETFQAVADLLLLADTDHRIIRCNQASHHFFGQPPANIVGLRCHDVLFPEDHSFCPIEESYHTQSMKNYQMSLKNGSMCDIQTYPVRGEAGEMKGLLIYIKDITEKIRTQAQLQHSGQLAAIGEMAAGVAHELNSPLTAVIGNTQILKRQLSADGRPRELAEAIERGGKRCQDIIRNLLSFSRPEKEESTECCLNESVEDVLSLIGFQIERENIQIERSFAEDLPLVEASPHQIGQIIINVLLNAKDALSEKEEPRYITLSTHHTPDCIKLVVEDNGCGVPADKKDLIFDPFFTTKEKQSGTGLGLSVSRDLAERNGGSLVIVGKSGIGSTFELRLPAAPKKEVPE</sequence>
<feature type="domain" description="PAC" evidence="11">
    <location>
        <begin position="273"/>
        <end position="323"/>
    </location>
</feature>
<dbReference type="GO" id="GO:0000155">
    <property type="term" value="F:phosphorelay sensor kinase activity"/>
    <property type="evidence" value="ECO:0007669"/>
    <property type="project" value="InterPro"/>
</dbReference>
<dbReference type="PANTHER" id="PTHR43065:SF10">
    <property type="entry name" value="PEROXIDE STRESS-ACTIVATED HISTIDINE KINASE MAK3"/>
    <property type="match status" value="1"/>
</dbReference>
<dbReference type="PROSITE" id="PS50113">
    <property type="entry name" value="PAC"/>
    <property type="match status" value="1"/>
</dbReference>
<keyword evidence="6 12" id="KW-0418">Kinase</keyword>
<keyword evidence="8" id="KW-0902">Two-component regulatory system</keyword>
<dbReference type="InterPro" id="IPR029016">
    <property type="entry name" value="GAF-like_dom_sf"/>
</dbReference>
<dbReference type="Pfam" id="PF01590">
    <property type="entry name" value="GAF"/>
    <property type="match status" value="1"/>
</dbReference>
<dbReference type="InterPro" id="IPR005467">
    <property type="entry name" value="His_kinase_dom"/>
</dbReference>
<dbReference type="NCBIfam" id="TIGR00229">
    <property type="entry name" value="sensory_box"/>
    <property type="match status" value="1"/>
</dbReference>
<evidence type="ECO:0000259" key="10">
    <source>
        <dbReference type="PROSITE" id="PS50112"/>
    </source>
</evidence>
<dbReference type="InterPro" id="IPR003661">
    <property type="entry name" value="HisK_dim/P_dom"/>
</dbReference>
<evidence type="ECO:0000256" key="4">
    <source>
        <dbReference type="ARBA" id="ARBA00022679"/>
    </source>
</evidence>
<dbReference type="SUPFAM" id="SSF55785">
    <property type="entry name" value="PYP-like sensor domain (PAS domain)"/>
    <property type="match status" value="1"/>
</dbReference>
<keyword evidence="3" id="KW-0597">Phosphoprotein</keyword>
<dbReference type="AlphaFoldDB" id="A0A419V537"/>
<comment type="catalytic activity">
    <reaction evidence="1">
        <text>ATP + protein L-histidine = ADP + protein N-phospho-L-histidine.</text>
        <dbReference type="EC" id="2.7.13.3"/>
    </reaction>
</comment>
<dbReference type="SMART" id="SM00091">
    <property type="entry name" value="PAS"/>
    <property type="match status" value="1"/>
</dbReference>
<dbReference type="Gene3D" id="3.30.450.20">
    <property type="entry name" value="PAS domain"/>
    <property type="match status" value="1"/>
</dbReference>
<keyword evidence="13" id="KW-1185">Reference proteome</keyword>
<dbReference type="Pfam" id="PF00512">
    <property type="entry name" value="HisKA"/>
    <property type="match status" value="1"/>
</dbReference>
<reference evidence="12 13" key="1">
    <citation type="submission" date="2018-09" db="EMBL/GenBank/DDBJ databases">
        <title>Genomic Encyclopedia of Archaeal and Bacterial Type Strains, Phase II (KMG-II): from individual species to whole genera.</title>
        <authorList>
            <person name="Goeker M."/>
        </authorList>
    </citation>
    <scope>NUCLEOTIDE SEQUENCE [LARGE SCALE GENOMIC DNA]</scope>
    <source>
        <strain evidence="12 13">DSM 17008</strain>
    </source>
</reference>
<evidence type="ECO:0000259" key="11">
    <source>
        <dbReference type="PROSITE" id="PS50113"/>
    </source>
</evidence>
<dbReference type="InterPro" id="IPR000700">
    <property type="entry name" value="PAS-assoc_C"/>
</dbReference>
<dbReference type="SMART" id="SM00388">
    <property type="entry name" value="HisKA"/>
    <property type="match status" value="1"/>
</dbReference>
<dbReference type="PROSITE" id="PS50112">
    <property type="entry name" value="PAS"/>
    <property type="match status" value="1"/>
</dbReference>
<dbReference type="RefSeq" id="WP_120193089.1">
    <property type="nucleotide sequence ID" value="NZ_RAPK01000008.1"/>
</dbReference>